<evidence type="ECO:0000256" key="4">
    <source>
        <dbReference type="ARBA" id="ARBA00022884"/>
    </source>
</evidence>
<evidence type="ECO:0000313" key="10">
    <source>
        <dbReference type="EMBL" id="OGI41902.1"/>
    </source>
</evidence>
<keyword evidence="4 7" id="KW-0694">RNA-binding</keyword>
<feature type="binding site" evidence="7">
    <location>
        <position position="116"/>
    </location>
    <ligand>
        <name>tRNA</name>
        <dbReference type="ChEBI" id="CHEBI:17843"/>
    </ligand>
</feature>
<dbReference type="HAMAP" id="MF_00083">
    <property type="entry name" value="Pept_tRNA_hydro_bact"/>
    <property type="match status" value="1"/>
</dbReference>
<feature type="site" description="Stabilizes the basic form of H active site to accept a proton" evidence="7">
    <location>
        <position position="95"/>
    </location>
</feature>
<evidence type="ECO:0000256" key="7">
    <source>
        <dbReference type="HAMAP-Rule" id="MF_00083"/>
    </source>
</evidence>
<dbReference type="EC" id="3.1.1.29" evidence="1 7"/>
<accession>A0A1F6T9V9</accession>
<evidence type="ECO:0000313" key="11">
    <source>
        <dbReference type="Proteomes" id="UP000177925"/>
    </source>
</evidence>
<dbReference type="GO" id="GO:0006515">
    <property type="term" value="P:protein quality control for misfolded or incompletely synthesized proteins"/>
    <property type="evidence" value="ECO:0007669"/>
    <property type="project" value="UniProtKB-UniRule"/>
</dbReference>
<evidence type="ECO:0000256" key="6">
    <source>
        <dbReference type="ARBA" id="ARBA00050038"/>
    </source>
</evidence>
<dbReference type="Gene3D" id="3.40.50.1470">
    <property type="entry name" value="Peptidyl-tRNA hydrolase"/>
    <property type="match status" value="1"/>
</dbReference>
<dbReference type="EMBL" id="MFSS01000110">
    <property type="protein sequence ID" value="OGI41902.1"/>
    <property type="molecule type" value="Genomic_DNA"/>
</dbReference>
<comment type="subcellular location">
    <subcellularLocation>
        <location evidence="7">Cytoplasm</location>
    </subcellularLocation>
</comment>
<feature type="active site" description="Proton acceptor" evidence="7">
    <location>
        <position position="23"/>
    </location>
</feature>
<evidence type="ECO:0000256" key="9">
    <source>
        <dbReference type="RuleBase" id="RU004320"/>
    </source>
</evidence>
<gene>
    <name evidence="7" type="primary">pth</name>
    <name evidence="10" type="ORF">A2150_07545</name>
</gene>
<dbReference type="PANTHER" id="PTHR17224:SF1">
    <property type="entry name" value="PEPTIDYL-TRNA HYDROLASE"/>
    <property type="match status" value="1"/>
</dbReference>
<evidence type="ECO:0000256" key="5">
    <source>
        <dbReference type="ARBA" id="ARBA00038063"/>
    </source>
</evidence>
<dbReference type="GO" id="GO:0000049">
    <property type="term" value="F:tRNA binding"/>
    <property type="evidence" value="ECO:0007669"/>
    <property type="project" value="UniProtKB-UniRule"/>
</dbReference>
<feature type="site" description="Discriminates between blocked and unblocked aminoacyl-tRNA" evidence="7">
    <location>
        <position position="13"/>
    </location>
</feature>
<keyword evidence="2 7" id="KW-0820">tRNA-binding</keyword>
<dbReference type="CDD" id="cd00462">
    <property type="entry name" value="PTH"/>
    <property type="match status" value="1"/>
</dbReference>
<dbReference type="Proteomes" id="UP000177925">
    <property type="component" value="Unassembled WGS sequence"/>
</dbReference>
<evidence type="ECO:0000256" key="1">
    <source>
        <dbReference type="ARBA" id="ARBA00013260"/>
    </source>
</evidence>
<dbReference type="STRING" id="1817758.A2150_07545"/>
<dbReference type="FunFam" id="3.40.50.1470:FF:000001">
    <property type="entry name" value="Peptidyl-tRNA hydrolase"/>
    <property type="match status" value="1"/>
</dbReference>
<dbReference type="InterPro" id="IPR036416">
    <property type="entry name" value="Pept_tRNA_hydro_sf"/>
</dbReference>
<keyword evidence="7" id="KW-0963">Cytoplasm</keyword>
<keyword evidence="3 7" id="KW-0378">Hydrolase</keyword>
<dbReference type="SUPFAM" id="SSF53178">
    <property type="entry name" value="Peptidyl-tRNA hydrolase-like"/>
    <property type="match status" value="1"/>
</dbReference>
<sequence length="193" mass="20629">MTQGISLIAGLGNPGPGYADTRHNAGFLFVDALVAGRADWRHDARFGGRCARVTVAGHELWLLCPDGFMNHSGEAVGRLARYYKIPPGQILVVHDDLDLPPGAVRLKFGGGDGGHNGVADVIEQLGTNEFHRLRIGIGRPSSSADVVTYVLKKPSGADRVLIDNAIQDALAQIDAIVHGQMQKAMNALHTHSR</sequence>
<comment type="function">
    <text evidence="7">Catalyzes the release of premature peptidyl moieties from peptidyl-tRNA molecules trapped in stalled 50S ribosomal subunits, and thus maintains levels of free tRNAs and 50S ribosomes.</text>
</comment>
<evidence type="ECO:0000256" key="3">
    <source>
        <dbReference type="ARBA" id="ARBA00022801"/>
    </source>
</evidence>
<protein>
    <recommendedName>
        <fullName evidence="6 7">Peptidyl-tRNA hydrolase</fullName>
        <shortName evidence="7">Pth</shortName>
        <ecNumber evidence="1 7">3.1.1.29</ecNumber>
    </recommendedName>
</protein>
<comment type="subunit">
    <text evidence="7">Monomer.</text>
</comment>
<dbReference type="PANTHER" id="PTHR17224">
    <property type="entry name" value="PEPTIDYL-TRNA HYDROLASE"/>
    <property type="match status" value="1"/>
</dbReference>
<dbReference type="AlphaFoldDB" id="A0A1F6T9V9"/>
<reference evidence="10 11" key="1">
    <citation type="journal article" date="2016" name="Nat. Commun.">
        <title>Thousands of microbial genomes shed light on interconnected biogeochemical processes in an aquifer system.</title>
        <authorList>
            <person name="Anantharaman K."/>
            <person name="Brown C.T."/>
            <person name="Hug L.A."/>
            <person name="Sharon I."/>
            <person name="Castelle C.J."/>
            <person name="Probst A.J."/>
            <person name="Thomas B.C."/>
            <person name="Singh A."/>
            <person name="Wilkins M.J."/>
            <person name="Karaoz U."/>
            <person name="Brodie E.L."/>
            <person name="Williams K.H."/>
            <person name="Hubbard S.S."/>
            <person name="Banfield J.F."/>
        </authorList>
    </citation>
    <scope>NUCLEOTIDE SEQUENCE [LARGE SCALE GENOMIC DNA]</scope>
</reference>
<dbReference type="Pfam" id="PF01195">
    <property type="entry name" value="Pept_tRNA_hydro"/>
    <property type="match status" value="1"/>
</dbReference>
<organism evidence="10 11">
    <name type="scientific">Candidatus Muproteobacteria bacterium RBG_16_64_11</name>
    <dbReference type="NCBI Taxonomy" id="1817758"/>
    <lineage>
        <taxon>Bacteria</taxon>
        <taxon>Pseudomonadati</taxon>
        <taxon>Pseudomonadota</taxon>
        <taxon>Candidatus Muproteobacteria</taxon>
    </lineage>
</organism>
<dbReference type="InterPro" id="IPR018171">
    <property type="entry name" value="Pept_tRNA_hydro_CS"/>
</dbReference>
<dbReference type="InterPro" id="IPR001328">
    <property type="entry name" value="Pept_tRNA_hydro"/>
</dbReference>
<proteinExistence type="inferred from homology"/>
<dbReference type="GO" id="GO:0005737">
    <property type="term" value="C:cytoplasm"/>
    <property type="evidence" value="ECO:0007669"/>
    <property type="project" value="UniProtKB-SubCell"/>
</dbReference>
<feature type="binding site" evidence="7">
    <location>
        <position position="70"/>
    </location>
    <ligand>
        <name>tRNA</name>
        <dbReference type="ChEBI" id="CHEBI:17843"/>
    </ligand>
</feature>
<evidence type="ECO:0000256" key="8">
    <source>
        <dbReference type="RuleBase" id="RU000673"/>
    </source>
</evidence>
<comment type="catalytic activity">
    <reaction evidence="7 8">
        <text>an N-acyl-L-alpha-aminoacyl-tRNA + H2O = an N-acyl-L-amino acid + a tRNA + H(+)</text>
        <dbReference type="Rhea" id="RHEA:54448"/>
        <dbReference type="Rhea" id="RHEA-COMP:10123"/>
        <dbReference type="Rhea" id="RHEA-COMP:13883"/>
        <dbReference type="ChEBI" id="CHEBI:15377"/>
        <dbReference type="ChEBI" id="CHEBI:15378"/>
        <dbReference type="ChEBI" id="CHEBI:59874"/>
        <dbReference type="ChEBI" id="CHEBI:78442"/>
        <dbReference type="ChEBI" id="CHEBI:138191"/>
        <dbReference type="EC" id="3.1.1.29"/>
    </reaction>
</comment>
<dbReference type="GO" id="GO:0004045">
    <property type="term" value="F:peptidyl-tRNA hydrolase activity"/>
    <property type="evidence" value="ECO:0007669"/>
    <property type="project" value="UniProtKB-UniRule"/>
</dbReference>
<evidence type="ECO:0000256" key="2">
    <source>
        <dbReference type="ARBA" id="ARBA00022555"/>
    </source>
</evidence>
<feature type="binding site" evidence="7">
    <location>
        <position position="68"/>
    </location>
    <ligand>
        <name>tRNA</name>
        <dbReference type="ChEBI" id="CHEBI:17843"/>
    </ligand>
</feature>
<name>A0A1F6T9V9_9PROT</name>
<comment type="caution">
    <text evidence="10">The sequence shown here is derived from an EMBL/GenBank/DDBJ whole genome shotgun (WGS) entry which is preliminary data.</text>
</comment>
<dbReference type="PROSITE" id="PS01195">
    <property type="entry name" value="PEPT_TRNA_HYDROL_1"/>
    <property type="match status" value="1"/>
</dbReference>
<feature type="binding site" evidence="7">
    <location>
        <position position="18"/>
    </location>
    <ligand>
        <name>tRNA</name>
        <dbReference type="ChEBI" id="CHEBI:17843"/>
    </ligand>
</feature>
<comment type="similarity">
    <text evidence="5 7 9">Belongs to the PTH family.</text>
</comment>
<dbReference type="GO" id="GO:0072344">
    <property type="term" value="P:rescue of stalled ribosome"/>
    <property type="evidence" value="ECO:0007669"/>
    <property type="project" value="UniProtKB-UniRule"/>
</dbReference>
<comment type="function">
    <text evidence="7">Hydrolyzes ribosome-free peptidyl-tRNAs (with 1 or more amino acids incorporated), which drop off the ribosome during protein synthesis, or as a result of ribosome stalling.</text>
</comment>
<dbReference type="NCBIfam" id="TIGR00447">
    <property type="entry name" value="pth"/>
    <property type="match status" value="1"/>
</dbReference>